<protein>
    <submittedName>
        <fullName evidence="1">Uncharacterized protein</fullName>
    </submittedName>
</protein>
<organism evidence="1 2">
    <name type="scientific">Dictyobacter aurantiacus</name>
    <dbReference type="NCBI Taxonomy" id="1936993"/>
    <lineage>
        <taxon>Bacteria</taxon>
        <taxon>Bacillati</taxon>
        <taxon>Chloroflexota</taxon>
        <taxon>Ktedonobacteria</taxon>
        <taxon>Ktedonobacterales</taxon>
        <taxon>Dictyobacteraceae</taxon>
        <taxon>Dictyobacter</taxon>
    </lineage>
</organism>
<evidence type="ECO:0000313" key="1">
    <source>
        <dbReference type="EMBL" id="GCE04000.1"/>
    </source>
</evidence>
<gene>
    <name evidence="1" type="ORF">KDAU_13290</name>
</gene>
<dbReference type="Proteomes" id="UP000287224">
    <property type="component" value="Unassembled WGS sequence"/>
</dbReference>
<dbReference type="AlphaFoldDB" id="A0A401ZAU7"/>
<accession>A0A401ZAU7</accession>
<proteinExistence type="predicted"/>
<reference evidence="2" key="1">
    <citation type="submission" date="2018-12" db="EMBL/GenBank/DDBJ databases">
        <title>Tengunoibacter tsumagoiensis gen. nov., sp. nov., Dictyobacter kobayashii sp. nov., D. alpinus sp. nov., and D. joshuensis sp. nov. and description of Dictyobacteraceae fam. nov. within the order Ktedonobacterales isolated from Tengu-no-mugimeshi.</title>
        <authorList>
            <person name="Wang C.M."/>
            <person name="Zheng Y."/>
            <person name="Sakai Y."/>
            <person name="Toyoda A."/>
            <person name="Minakuchi Y."/>
            <person name="Abe K."/>
            <person name="Yokota A."/>
            <person name="Yabe S."/>
        </authorList>
    </citation>
    <scope>NUCLEOTIDE SEQUENCE [LARGE SCALE GENOMIC DNA]</scope>
    <source>
        <strain evidence="2">S-27</strain>
    </source>
</reference>
<name>A0A401ZAU7_9CHLR</name>
<evidence type="ECO:0000313" key="2">
    <source>
        <dbReference type="Proteomes" id="UP000287224"/>
    </source>
</evidence>
<keyword evidence="2" id="KW-1185">Reference proteome</keyword>
<comment type="caution">
    <text evidence="1">The sequence shown here is derived from an EMBL/GenBank/DDBJ whole genome shotgun (WGS) entry which is preliminary data.</text>
</comment>
<dbReference type="EMBL" id="BIFQ01000001">
    <property type="protein sequence ID" value="GCE04000.1"/>
    <property type="molecule type" value="Genomic_DNA"/>
</dbReference>
<sequence length="59" mass="6759">MCFGVLLRLLAQGSLGVFGWQVYLDLHHPPGRCIYHAHLLFLDQSPLLEYIVLIIYDCS</sequence>